<organism evidence="14">
    <name type="scientific">hydrothermal vent metagenome</name>
    <dbReference type="NCBI Taxonomy" id="652676"/>
    <lineage>
        <taxon>unclassified sequences</taxon>
        <taxon>metagenomes</taxon>
        <taxon>ecological metagenomes</taxon>
    </lineage>
</organism>
<dbReference type="NCBIfam" id="TIGR01103">
    <property type="entry name" value="fliP"/>
    <property type="match status" value="1"/>
</dbReference>
<evidence type="ECO:0000256" key="6">
    <source>
        <dbReference type="ARBA" id="ARBA00022692"/>
    </source>
</evidence>
<accession>A0A3B1CWI9</accession>
<evidence type="ECO:0000256" key="8">
    <source>
        <dbReference type="ARBA" id="ARBA00022927"/>
    </source>
</evidence>
<dbReference type="PROSITE" id="PS01061">
    <property type="entry name" value="FLIP_2"/>
    <property type="match status" value="1"/>
</dbReference>
<dbReference type="GO" id="GO:0009306">
    <property type="term" value="P:protein secretion"/>
    <property type="evidence" value="ECO:0007669"/>
    <property type="project" value="InterPro"/>
</dbReference>
<dbReference type="InterPro" id="IPR005838">
    <property type="entry name" value="T3SS_IM_P"/>
</dbReference>
<keyword evidence="4" id="KW-0813">Transport</keyword>
<proteinExistence type="predicted"/>
<gene>
    <name evidence="14" type="ORF">MNBD_NITROSPIRAE03-752</name>
</gene>
<feature type="transmembrane region" description="Helical" evidence="13">
    <location>
        <begin position="227"/>
        <end position="247"/>
    </location>
</feature>
<feature type="transmembrane region" description="Helical" evidence="13">
    <location>
        <begin position="81"/>
        <end position="114"/>
    </location>
</feature>
<evidence type="ECO:0000256" key="1">
    <source>
        <dbReference type="ARBA" id="ARBA00004117"/>
    </source>
</evidence>
<feature type="transmembrane region" description="Helical" evidence="13">
    <location>
        <begin position="126"/>
        <end position="145"/>
    </location>
</feature>
<dbReference type="PANTHER" id="PTHR30587">
    <property type="entry name" value="FLAGELLAR BIOSYNTHETIC PROTEIN FLIP"/>
    <property type="match status" value="1"/>
</dbReference>
<dbReference type="GO" id="GO:0044781">
    <property type="term" value="P:bacterial-type flagellum organization"/>
    <property type="evidence" value="ECO:0007669"/>
    <property type="project" value="UniProtKB-KW"/>
</dbReference>
<comment type="subcellular location">
    <subcellularLocation>
        <location evidence="1">Bacterial flagellum basal body</location>
    </subcellularLocation>
    <subcellularLocation>
        <location evidence="2">Cell membrane</location>
        <topology evidence="2">Multi-pass membrane protein</topology>
    </subcellularLocation>
</comment>
<dbReference type="PANTHER" id="PTHR30587:SF0">
    <property type="entry name" value="FLAGELLAR BIOSYNTHETIC PROTEIN FLIP"/>
    <property type="match status" value="1"/>
</dbReference>
<keyword evidence="11" id="KW-0975">Bacterial flagellum</keyword>
<dbReference type="AlphaFoldDB" id="A0A3B1CWI9"/>
<feature type="transmembrane region" description="Helical" evidence="13">
    <location>
        <begin position="50"/>
        <end position="69"/>
    </location>
</feature>
<evidence type="ECO:0000256" key="7">
    <source>
        <dbReference type="ARBA" id="ARBA00022795"/>
    </source>
</evidence>
<dbReference type="InterPro" id="IPR005837">
    <property type="entry name" value="FliP"/>
</dbReference>
<reference evidence="14" key="1">
    <citation type="submission" date="2018-06" db="EMBL/GenBank/DDBJ databases">
        <authorList>
            <person name="Zhirakovskaya E."/>
        </authorList>
    </citation>
    <scope>NUCLEOTIDE SEQUENCE</scope>
</reference>
<dbReference type="Pfam" id="PF00813">
    <property type="entry name" value="FliP"/>
    <property type="match status" value="1"/>
</dbReference>
<keyword evidence="7" id="KW-1005">Bacterial flagellum biogenesis</keyword>
<keyword evidence="14" id="KW-0966">Cell projection</keyword>
<evidence type="ECO:0000256" key="11">
    <source>
        <dbReference type="ARBA" id="ARBA00023143"/>
    </source>
</evidence>
<keyword evidence="9 13" id="KW-1133">Transmembrane helix</keyword>
<feature type="transmembrane region" description="Helical" evidence="13">
    <location>
        <begin position="259"/>
        <end position="280"/>
    </location>
</feature>
<protein>
    <recommendedName>
        <fullName evidence="3">Flagellar biosynthetic protein FliP</fullName>
    </recommendedName>
</protein>
<evidence type="ECO:0000256" key="10">
    <source>
        <dbReference type="ARBA" id="ARBA00023136"/>
    </source>
</evidence>
<keyword evidence="6 13" id="KW-0812">Transmembrane</keyword>
<evidence type="ECO:0000256" key="13">
    <source>
        <dbReference type="SAM" id="Phobius"/>
    </source>
</evidence>
<keyword evidence="12" id="KW-1006">Bacterial flagellum protein export</keyword>
<keyword evidence="14" id="KW-0282">Flagellum</keyword>
<sequence length="284" mass="31698">MKHFTNYTSKNENKSLCPYPGIKKDSSVKPDNLFIPINVRECFQRKGLRIASYTLCFVIVSSTAFPATANAFDLRKIDNPMINLFIILSLLSFIPAVLVMFTSFTRIVVVLSFLRHAIGGQQIPPNPVIIGLSLFLTLFVMAPVVKKIQADAVTPYVQEKITFVDALQKAEPTIKGFMLKQTREKDLGLFMDIAGIKKTARPEDLSLTIVIPAFAISELRTAFEIGFLIYLPFLVIDMVVASVLLSLGMMMLPPVIISLPFKLLLFVLVDGWNLLIGSLLRSFH</sequence>
<evidence type="ECO:0000256" key="3">
    <source>
        <dbReference type="ARBA" id="ARBA00021714"/>
    </source>
</evidence>
<dbReference type="GO" id="GO:0009425">
    <property type="term" value="C:bacterial-type flagellum basal body"/>
    <property type="evidence" value="ECO:0007669"/>
    <property type="project" value="UniProtKB-SubCell"/>
</dbReference>
<evidence type="ECO:0000256" key="5">
    <source>
        <dbReference type="ARBA" id="ARBA00022475"/>
    </source>
</evidence>
<evidence type="ECO:0000313" key="14">
    <source>
        <dbReference type="EMBL" id="VAX28863.1"/>
    </source>
</evidence>
<dbReference type="NCBIfam" id="NF009438">
    <property type="entry name" value="PRK12797.1"/>
    <property type="match status" value="1"/>
</dbReference>
<dbReference type="EMBL" id="UOGI01000033">
    <property type="protein sequence ID" value="VAX28863.1"/>
    <property type="molecule type" value="Genomic_DNA"/>
</dbReference>
<name>A0A3B1CWI9_9ZZZZ</name>
<dbReference type="PRINTS" id="PR01302">
    <property type="entry name" value="TYPE3IMPPROT"/>
</dbReference>
<keyword evidence="5" id="KW-1003">Cell membrane</keyword>
<evidence type="ECO:0000256" key="4">
    <source>
        <dbReference type="ARBA" id="ARBA00022448"/>
    </source>
</evidence>
<keyword evidence="8" id="KW-0653">Protein transport</keyword>
<dbReference type="GO" id="GO:0005886">
    <property type="term" value="C:plasma membrane"/>
    <property type="evidence" value="ECO:0007669"/>
    <property type="project" value="UniProtKB-SubCell"/>
</dbReference>
<dbReference type="PROSITE" id="PS01060">
    <property type="entry name" value="FLIP_1"/>
    <property type="match status" value="1"/>
</dbReference>
<evidence type="ECO:0000256" key="9">
    <source>
        <dbReference type="ARBA" id="ARBA00022989"/>
    </source>
</evidence>
<evidence type="ECO:0000256" key="12">
    <source>
        <dbReference type="ARBA" id="ARBA00023225"/>
    </source>
</evidence>
<keyword evidence="14" id="KW-0969">Cilium</keyword>
<dbReference type="PRINTS" id="PR00951">
    <property type="entry name" value="FLGBIOSNFLIP"/>
</dbReference>
<evidence type="ECO:0000256" key="2">
    <source>
        <dbReference type="ARBA" id="ARBA00004651"/>
    </source>
</evidence>
<keyword evidence="10 13" id="KW-0472">Membrane</keyword>